<dbReference type="GO" id="GO:0008270">
    <property type="term" value="F:zinc ion binding"/>
    <property type="evidence" value="ECO:0007669"/>
    <property type="project" value="UniProtKB-KW"/>
</dbReference>
<dbReference type="InterPro" id="IPR051826">
    <property type="entry name" value="E3_ubiquitin-ligase_domain"/>
</dbReference>
<dbReference type="EMBL" id="JABWAB010000009">
    <property type="protein sequence ID" value="KAF6045379.1"/>
    <property type="molecule type" value="Genomic_DNA"/>
</dbReference>
<keyword evidence="3" id="KW-0472">Membrane</keyword>
<keyword evidence="1" id="KW-0863">Zinc-finger</keyword>
<evidence type="ECO:0000259" key="4">
    <source>
        <dbReference type="PROSITE" id="PS50089"/>
    </source>
</evidence>
<dbReference type="GO" id="GO:0061630">
    <property type="term" value="F:ubiquitin protein ligase activity"/>
    <property type="evidence" value="ECO:0007669"/>
    <property type="project" value="TreeGrafter"/>
</dbReference>
<feature type="region of interest" description="Disordered" evidence="2">
    <location>
        <begin position="506"/>
        <end position="527"/>
    </location>
</feature>
<dbReference type="AlphaFoldDB" id="A0A8X7NIS4"/>
<dbReference type="PANTHER" id="PTHR22765:SF416">
    <property type="entry name" value="E3 UBIQUITIN-PROTEIN LIGASE GODZILLA"/>
    <property type="match status" value="1"/>
</dbReference>
<comment type="caution">
    <text evidence="5">The sequence shown here is derived from an EMBL/GenBank/DDBJ whole genome shotgun (WGS) entry which is preliminary data.</text>
</comment>
<evidence type="ECO:0000313" key="5">
    <source>
        <dbReference type="EMBL" id="KAF6045379.1"/>
    </source>
</evidence>
<dbReference type="Pfam" id="PF13639">
    <property type="entry name" value="zf-RING_2"/>
    <property type="match status" value="1"/>
</dbReference>
<keyword evidence="1" id="KW-0862">Zinc</keyword>
<dbReference type="SMART" id="SM00184">
    <property type="entry name" value="RING"/>
    <property type="match status" value="1"/>
</dbReference>
<organism evidence="5 6">
    <name type="scientific">Candida parapsilosis</name>
    <name type="common">Yeast</name>
    <dbReference type="NCBI Taxonomy" id="5480"/>
    <lineage>
        <taxon>Eukaryota</taxon>
        <taxon>Fungi</taxon>
        <taxon>Dikarya</taxon>
        <taxon>Ascomycota</taxon>
        <taxon>Saccharomycotina</taxon>
        <taxon>Pichiomycetes</taxon>
        <taxon>Debaryomycetaceae</taxon>
        <taxon>Candida/Lodderomyces clade</taxon>
        <taxon>Candida</taxon>
    </lineage>
</organism>
<feature type="compositionally biased region" description="Acidic residues" evidence="2">
    <location>
        <begin position="395"/>
        <end position="406"/>
    </location>
</feature>
<dbReference type="SUPFAM" id="SSF57850">
    <property type="entry name" value="RING/U-box"/>
    <property type="match status" value="1"/>
</dbReference>
<dbReference type="InterPro" id="IPR013083">
    <property type="entry name" value="Znf_RING/FYVE/PHD"/>
</dbReference>
<gene>
    <name evidence="5" type="ORF">FOB60_004951</name>
</gene>
<feature type="domain" description="RING-type" evidence="4">
    <location>
        <begin position="308"/>
        <end position="350"/>
    </location>
</feature>
<keyword evidence="1" id="KW-0479">Metal-binding</keyword>
<dbReference type="GO" id="GO:0005737">
    <property type="term" value="C:cytoplasm"/>
    <property type="evidence" value="ECO:0007669"/>
    <property type="project" value="TreeGrafter"/>
</dbReference>
<evidence type="ECO:0000256" key="3">
    <source>
        <dbReference type="SAM" id="Phobius"/>
    </source>
</evidence>
<feature type="transmembrane region" description="Helical" evidence="3">
    <location>
        <begin position="56"/>
        <end position="77"/>
    </location>
</feature>
<feature type="compositionally biased region" description="Low complexity" evidence="2">
    <location>
        <begin position="370"/>
        <end position="392"/>
    </location>
</feature>
<dbReference type="PROSITE" id="PS50089">
    <property type="entry name" value="ZF_RING_2"/>
    <property type="match status" value="1"/>
</dbReference>
<keyword evidence="3" id="KW-0812">Transmembrane</keyword>
<dbReference type="CDD" id="cd16473">
    <property type="entry name" value="RING-H2_RNF103"/>
    <property type="match status" value="1"/>
</dbReference>
<feature type="region of interest" description="Disordered" evidence="2">
    <location>
        <begin position="1"/>
        <end position="40"/>
    </location>
</feature>
<dbReference type="PANTHER" id="PTHR22765">
    <property type="entry name" value="RING FINGER AND PROTEASE ASSOCIATED DOMAIN-CONTAINING"/>
    <property type="match status" value="1"/>
</dbReference>
<dbReference type="Proteomes" id="UP000590412">
    <property type="component" value="Unassembled WGS sequence"/>
</dbReference>
<reference evidence="5" key="1">
    <citation type="submission" date="2020-03" db="EMBL/GenBank/DDBJ databases">
        <title>FDA dAtabase for Regulatory Grade micrObial Sequences (FDA-ARGOS): Supporting development and validation of Infectious Disease Dx tests.</title>
        <authorList>
            <person name="Campos J."/>
            <person name="Goldberg B."/>
            <person name="Tallon L."/>
            <person name="Sadzewicz L."/>
            <person name="Vavikolanu K."/>
            <person name="Mehta A."/>
            <person name="Aluvathingal J."/>
            <person name="Nadendla S."/>
            <person name="Nandy P."/>
            <person name="Geyer C."/>
            <person name="Yan Y."/>
            <person name="Sichtig H."/>
        </authorList>
    </citation>
    <scope>NUCLEOTIDE SEQUENCE [LARGE SCALE GENOMIC DNA]</scope>
    <source>
        <strain evidence="5">FDAARGOS_652</strain>
    </source>
</reference>
<name>A0A8X7NIS4_CANPA</name>
<dbReference type="InterPro" id="IPR001841">
    <property type="entry name" value="Znf_RING"/>
</dbReference>
<evidence type="ECO:0000313" key="6">
    <source>
        <dbReference type="Proteomes" id="UP000590412"/>
    </source>
</evidence>
<feature type="compositionally biased region" description="Low complexity" evidence="2">
    <location>
        <begin position="17"/>
        <end position="37"/>
    </location>
</feature>
<feature type="compositionally biased region" description="Polar residues" evidence="2">
    <location>
        <begin position="1"/>
        <end position="16"/>
    </location>
</feature>
<evidence type="ECO:0000256" key="1">
    <source>
        <dbReference type="PROSITE-ProRule" id="PRU00175"/>
    </source>
</evidence>
<protein>
    <submittedName>
        <fullName evidence="5">Ring finger domain family protein</fullName>
    </submittedName>
</protein>
<feature type="region of interest" description="Disordered" evidence="2">
    <location>
        <begin position="364"/>
        <end position="406"/>
    </location>
</feature>
<dbReference type="Gene3D" id="3.30.40.10">
    <property type="entry name" value="Zinc/RING finger domain, C3HC4 (zinc finger)"/>
    <property type="match status" value="1"/>
</dbReference>
<proteinExistence type="predicted"/>
<sequence>MESHTTTAPFSSLEVQSASTEATSSSSSYTASSASATNDSEVSDDFSFIGSTPSTVLFFIALAVGVFIALIFVFFTIRYFMRSKYGIAVSPLGRRSPYTPSTFGNTGAGHNHAFIHVFTPEEIQEQLSFMRDHNQTRANIIEETLAFREGRYLRERRRNGRRRRRRRRFSKMKKLTVEEVEKLFPQKTYFDWLNGGKERDVEKRDGMLKEEPDEQGIIEVVGGGTDDNRSVNTLYTAQEQAEIDLSNDIEMKRMDEAVTRVETDNDITDEDPKVGTTASKVEAVESSSEKRTQTETVTHGLHFDSGSCAICLEVLEDDDVVRGLICGHVFHAICLDPWLTKRRACCPMCKRDYLFKRDYQQDNETTEGVNNDNNGQTNGNTNNDADSSSGNNDRAEDDDDGDNDVDLESVDLDEIQRDPALQAFLQDLIPMSERARLVLNDPQYADINLEQRANEMTKQKYGRFFKIIVWKLLGINKQDLFYWSVLTIASQHRRAQQLEELQRSGLANVGTSNTSESGVGAGDNNEVANNVTDQHAENHPITTSNRAYAGHAEVDFADVSTREIVENRV</sequence>
<dbReference type="GO" id="GO:0006511">
    <property type="term" value="P:ubiquitin-dependent protein catabolic process"/>
    <property type="evidence" value="ECO:0007669"/>
    <property type="project" value="TreeGrafter"/>
</dbReference>
<accession>A0A8X7NIS4</accession>
<keyword evidence="3" id="KW-1133">Transmembrane helix</keyword>
<evidence type="ECO:0000256" key="2">
    <source>
        <dbReference type="SAM" id="MobiDB-lite"/>
    </source>
</evidence>